<feature type="region of interest" description="Disordered" evidence="1">
    <location>
        <begin position="1"/>
        <end position="29"/>
    </location>
</feature>
<dbReference type="Proteomes" id="UP000320593">
    <property type="component" value="Unassembled WGS sequence"/>
</dbReference>
<keyword evidence="3" id="KW-1185">Reference proteome</keyword>
<name>A0A562SG43_9HYPH</name>
<reference evidence="2 3" key="1">
    <citation type="submission" date="2019-07" db="EMBL/GenBank/DDBJ databases">
        <title>Genomic Encyclopedia of Archaeal and Bacterial Type Strains, Phase II (KMG-II): from individual species to whole genera.</title>
        <authorList>
            <person name="Goeker M."/>
        </authorList>
    </citation>
    <scope>NUCLEOTIDE SEQUENCE [LARGE SCALE GENOMIC DNA]</scope>
    <source>
        <strain evidence="2 3">ATCC BAA-252</strain>
    </source>
</reference>
<proteinExistence type="predicted"/>
<dbReference type="OrthoDB" id="7672486at2"/>
<feature type="region of interest" description="Disordered" evidence="1">
    <location>
        <begin position="200"/>
        <end position="220"/>
    </location>
</feature>
<comment type="caution">
    <text evidence="2">The sequence shown here is derived from an EMBL/GenBank/DDBJ whole genome shotgun (WGS) entry which is preliminary data.</text>
</comment>
<protein>
    <recommendedName>
        <fullName evidence="4">TssC1 N-terminal domain-containing protein</fullName>
    </recommendedName>
</protein>
<sequence length="580" mass="61961">MAEENGQNDHGIKSFSVGLGDGSAPKKPMAPPPAYRILIAGDFGTLKKDVHEVSGMDISEILLLLAPKIEVIAENTLGSFPTRLAETFALERPRDLRPRTLFEKMAFVSDAREAFSAAQIEGNSRFDRLRTIAEAADNQHHKRSSTDRDPRQAGVSPASDKTDDGLDGLFSMVDTGRSAPSADQSQDLAKQAVGAFVSESLGKGAKQRSDKETGRPQTTDLEDALTLQASVFLKDDRFGQVFENWLALRLLLANLPRDSEVRLFLCQVSRTASADELKAALVEAERGLSSSAFDVILAANRQSIVAPDVANLKTIASLAQEHASCVLATLLPSFAGVSETELARMDAPHQILDGDAFAAFKSLRSSAASASVALFWNDGCVVPGEDGMPAFFAPAAWLALIAILRAEAEDQWPRLPTGVRYDFDRLELCEHVQGATEVASVCRTVPSPDASDGLSRVGITCVEGQANRISVFFRGAPILKEVAADAAEGRGSLDRALALARLNTLLQIGFRTAAPRSDDPDGSARDLGSYFAGVSDGLGGRVQFEVSSATDEDGDAVLDIDATVRSSHGTPYAVGFRIQI</sequence>
<accession>A0A562SG43</accession>
<organism evidence="2 3">
    <name type="scientific">Roseibium hamelinense</name>
    <dbReference type="NCBI Taxonomy" id="150831"/>
    <lineage>
        <taxon>Bacteria</taxon>
        <taxon>Pseudomonadati</taxon>
        <taxon>Pseudomonadota</taxon>
        <taxon>Alphaproteobacteria</taxon>
        <taxon>Hyphomicrobiales</taxon>
        <taxon>Stappiaceae</taxon>
        <taxon>Roseibium</taxon>
    </lineage>
</organism>
<gene>
    <name evidence="2" type="ORF">JM93_04327</name>
</gene>
<evidence type="ECO:0008006" key="4">
    <source>
        <dbReference type="Google" id="ProtNLM"/>
    </source>
</evidence>
<evidence type="ECO:0000313" key="2">
    <source>
        <dbReference type="EMBL" id="TWI79556.1"/>
    </source>
</evidence>
<evidence type="ECO:0000313" key="3">
    <source>
        <dbReference type="Proteomes" id="UP000320593"/>
    </source>
</evidence>
<evidence type="ECO:0000256" key="1">
    <source>
        <dbReference type="SAM" id="MobiDB-lite"/>
    </source>
</evidence>
<dbReference type="EMBL" id="VLLF01000014">
    <property type="protein sequence ID" value="TWI79556.1"/>
    <property type="molecule type" value="Genomic_DNA"/>
</dbReference>
<feature type="region of interest" description="Disordered" evidence="1">
    <location>
        <begin position="135"/>
        <end position="188"/>
    </location>
</feature>
<dbReference type="AlphaFoldDB" id="A0A562SG43"/>
<dbReference type="RefSeq" id="WP_145347590.1">
    <property type="nucleotide sequence ID" value="NZ_SMLY01000058.1"/>
</dbReference>